<keyword evidence="2" id="KW-1185">Reference proteome</keyword>
<dbReference type="Pfam" id="PF05926">
    <property type="entry name" value="Phage_GPL"/>
    <property type="match status" value="1"/>
</dbReference>
<dbReference type="EMBL" id="JABAEK010000006">
    <property type="protein sequence ID" value="NLQ17562.1"/>
    <property type="molecule type" value="Genomic_DNA"/>
</dbReference>
<evidence type="ECO:0000313" key="1">
    <source>
        <dbReference type="EMBL" id="NLQ17562.1"/>
    </source>
</evidence>
<reference evidence="1 2" key="1">
    <citation type="submission" date="2020-04" db="EMBL/GenBank/DDBJ databases">
        <title>Marinomonas sp. M1K-6 isolated from the deep seawater of the Mariana Trench.</title>
        <authorList>
            <person name="Li Y."/>
        </authorList>
    </citation>
    <scope>NUCLEOTIDE SEQUENCE [LARGE SCALE GENOMIC DNA]</scope>
    <source>
        <strain evidence="1 2">M1K-6</strain>
    </source>
</reference>
<comment type="caution">
    <text evidence="1">The sequence shown here is derived from an EMBL/GenBank/DDBJ whole genome shotgun (WGS) entry which is preliminary data.</text>
</comment>
<sequence length="169" mass="18915">MSLNGKITASTTTETVIRNTRPFFPDIELQAFIENYRLPGEYNEAPLIYELTGAMRHVNEELTDDVLILQSVIVAETLAAFDEELVAVYQAAVMHWARSGLIKYFETINRKAAAEIQGERNEIIVTEWKAEAQSCIDMLSKRILKVAADNGALGTGRRDYADGFRASII</sequence>
<dbReference type="AlphaFoldDB" id="A0A847R1I6"/>
<dbReference type="RefSeq" id="WP_168824532.1">
    <property type="nucleotide sequence ID" value="NZ_CP073013.1"/>
</dbReference>
<protein>
    <submittedName>
        <fullName evidence="1">Head completion/stabilization protein</fullName>
    </submittedName>
</protein>
<evidence type="ECO:0000313" key="2">
    <source>
        <dbReference type="Proteomes" id="UP000586067"/>
    </source>
</evidence>
<dbReference type="InterPro" id="IPR009225">
    <property type="entry name" value="Phage_head_completion_GpL"/>
</dbReference>
<name>A0A847R1I6_9GAMM</name>
<accession>A0A847R1I6</accession>
<organism evidence="1 2">
    <name type="scientific">Marinomonas profundi</name>
    <dbReference type="NCBI Taxonomy" id="2726122"/>
    <lineage>
        <taxon>Bacteria</taxon>
        <taxon>Pseudomonadati</taxon>
        <taxon>Pseudomonadota</taxon>
        <taxon>Gammaproteobacteria</taxon>
        <taxon>Oceanospirillales</taxon>
        <taxon>Oceanospirillaceae</taxon>
        <taxon>Marinomonas</taxon>
    </lineage>
</organism>
<dbReference type="Proteomes" id="UP000586067">
    <property type="component" value="Unassembled WGS sequence"/>
</dbReference>
<proteinExistence type="predicted"/>
<gene>
    <name evidence="1" type="ORF">HGG82_07960</name>
</gene>